<accession>A0ABN8L897</accession>
<evidence type="ECO:0000313" key="2">
    <source>
        <dbReference type="EMBL" id="CAH2982499.1"/>
    </source>
</evidence>
<dbReference type="PANTHER" id="PTHR11008:SF32">
    <property type="entry name" value="CIRCADIAN CLOCK-CONTROLLED PROTEIN DAYWAKE-RELATED"/>
    <property type="match status" value="1"/>
</dbReference>
<dbReference type="InterPro" id="IPR010562">
    <property type="entry name" value="Haemolymph_juvenile_hormone-bd"/>
</dbReference>
<reference evidence="2" key="1">
    <citation type="submission" date="2021-12" db="EMBL/GenBank/DDBJ databases">
        <authorList>
            <person name="King R."/>
        </authorList>
    </citation>
    <scope>NUCLEOTIDE SEQUENCE</scope>
</reference>
<keyword evidence="3" id="KW-1185">Reference proteome</keyword>
<evidence type="ECO:0000313" key="3">
    <source>
        <dbReference type="Proteomes" id="UP001153292"/>
    </source>
</evidence>
<feature type="chain" id="PRO_5046294895" evidence="1">
    <location>
        <begin position="21"/>
        <end position="241"/>
    </location>
</feature>
<organism evidence="2 3">
    <name type="scientific">Chilo suppressalis</name>
    <name type="common">Asiatic rice borer moth</name>
    <dbReference type="NCBI Taxonomy" id="168631"/>
    <lineage>
        <taxon>Eukaryota</taxon>
        <taxon>Metazoa</taxon>
        <taxon>Ecdysozoa</taxon>
        <taxon>Arthropoda</taxon>
        <taxon>Hexapoda</taxon>
        <taxon>Insecta</taxon>
        <taxon>Pterygota</taxon>
        <taxon>Neoptera</taxon>
        <taxon>Endopterygota</taxon>
        <taxon>Lepidoptera</taxon>
        <taxon>Glossata</taxon>
        <taxon>Ditrysia</taxon>
        <taxon>Pyraloidea</taxon>
        <taxon>Crambidae</taxon>
        <taxon>Crambinae</taxon>
        <taxon>Chilo</taxon>
    </lineage>
</organism>
<keyword evidence="1" id="KW-0732">Signal</keyword>
<gene>
    <name evidence="2" type="ORF">CHILSU_LOCUS2918</name>
</gene>
<dbReference type="EMBL" id="OU963908">
    <property type="protein sequence ID" value="CAH2982499.1"/>
    <property type="molecule type" value="Genomic_DNA"/>
</dbReference>
<proteinExistence type="predicted"/>
<dbReference type="SMART" id="SM00700">
    <property type="entry name" value="JHBP"/>
    <property type="match status" value="1"/>
</dbReference>
<dbReference type="Proteomes" id="UP001153292">
    <property type="component" value="Chromosome 15"/>
</dbReference>
<dbReference type="PANTHER" id="PTHR11008">
    <property type="entry name" value="PROTEIN TAKEOUT-LIKE PROTEIN"/>
    <property type="match status" value="1"/>
</dbReference>
<dbReference type="InterPro" id="IPR038606">
    <property type="entry name" value="To_sf"/>
</dbReference>
<protein>
    <submittedName>
        <fullName evidence="2">Uncharacterized protein</fullName>
    </submittedName>
</protein>
<feature type="signal peptide" evidence="1">
    <location>
        <begin position="1"/>
        <end position="20"/>
    </location>
</feature>
<dbReference type="Gene3D" id="3.15.10.30">
    <property type="entry name" value="Haemolymph juvenile hormone binding protein"/>
    <property type="match status" value="1"/>
</dbReference>
<dbReference type="Pfam" id="PF06585">
    <property type="entry name" value="JHBP"/>
    <property type="match status" value="1"/>
</dbReference>
<evidence type="ECO:0000256" key="1">
    <source>
        <dbReference type="SAM" id="SignalP"/>
    </source>
</evidence>
<sequence length="241" mass="26755">MMVFKSIVFFALCILGAVHSAVLPIEKCNLEDSACMVASFQKAVPVFMEGLPDLGIQVLDVLEMDPIQFDLSGLQFKLTDGRLKGLKGAIIDSVKWNPKKKKIAIEFHANSTVKGHYTAGGRILILPITGDGQITMKLKHIAVKITVDYETEQDGEGKNHIVPKKLHFDFEVKDGAHFTLTNLFNGNKELSDAMHLFLNDNWKQISAEFGRPIMASAANSIYKNIITFFKKMPIDDISLSS</sequence>
<name>A0ABN8L897_CHISP</name>